<organism evidence="2 3">
    <name type="scientific">Denitrobacterium detoxificans</name>
    <dbReference type="NCBI Taxonomy" id="79604"/>
    <lineage>
        <taxon>Bacteria</taxon>
        <taxon>Bacillati</taxon>
        <taxon>Actinomycetota</taxon>
        <taxon>Coriobacteriia</taxon>
        <taxon>Eggerthellales</taxon>
        <taxon>Eggerthellaceae</taxon>
        <taxon>Denitrobacterium</taxon>
    </lineage>
</organism>
<feature type="transmembrane region" description="Helical" evidence="1">
    <location>
        <begin position="101"/>
        <end position="121"/>
    </location>
</feature>
<dbReference type="EMBL" id="FOEC01000012">
    <property type="protein sequence ID" value="SEO94197.1"/>
    <property type="molecule type" value="Genomic_DNA"/>
</dbReference>
<evidence type="ECO:0000313" key="3">
    <source>
        <dbReference type="Proteomes" id="UP000182975"/>
    </source>
</evidence>
<dbReference type="STRING" id="79604.AAY81_03595"/>
<evidence type="ECO:0000313" key="2">
    <source>
        <dbReference type="EMBL" id="SEO94197.1"/>
    </source>
</evidence>
<feature type="transmembrane region" description="Helical" evidence="1">
    <location>
        <begin position="485"/>
        <end position="506"/>
    </location>
</feature>
<feature type="transmembrane region" description="Helical" evidence="1">
    <location>
        <begin position="340"/>
        <end position="358"/>
    </location>
</feature>
<keyword evidence="1" id="KW-0472">Membrane</keyword>
<dbReference type="PANTHER" id="PTHR38454:SF1">
    <property type="entry name" value="INTEGRAL MEMBRANE PROTEIN"/>
    <property type="match status" value="1"/>
</dbReference>
<feature type="transmembrane region" description="Helical" evidence="1">
    <location>
        <begin position="6"/>
        <end position="26"/>
    </location>
</feature>
<feature type="transmembrane region" description="Helical" evidence="1">
    <location>
        <begin position="179"/>
        <end position="209"/>
    </location>
</feature>
<feature type="transmembrane region" description="Helical" evidence="1">
    <location>
        <begin position="246"/>
        <end position="269"/>
    </location>
</feature>
<accession>A0A1H8TTG8</accession>
<dbReference type="Pfam" id="PF09586">
    <property type="entry name" value="YfhO"/>
    <property type="match status" value="2"/>
</dbReference>
<feature type="transmembrane region" description="Helical" evidence="1">
    <location>
        <begin position="128"/>
        <end position="146"/>
    </location>
</feature>
<feature type="transmembrane region" description="Helical" evidence="1">
    <location>
        <begin position="311"/>
        <end position="328"/>
    </location>
</feature>
<keyword evidence="1" id="KW-0812">Transmembrane</keyword>
<dbReference type="PANTHER" id="PTHR38454">
    <property type="entry name" value="INTEGRAL MEMBRANE PROTEIN-RELATED"/>
    <property type="match status" value="1"/>
</dbReference>
<feature type="transmembrane region" description="Helical" evidence="1">
    <location>
        <begin position="901"/>
        <end position="919"/>
    </location>
</feature>
<sequence>MRARVAILHILSFVLPLVILGCVYALRGMYPFGETGVAVWDMDIQYIGYFEWLRDVLHGQGSPFYSFSMGMGENTAALVAYHLSSPFNLLLAFWGEDSIVGFFNVAVLLKLSCAGATFFAFARNRWHLGAAALLASTSYALCGWAFAQASNIMWLDGFIMLPLVAWGTYRAVEGERYGLLFCSVALAVLFNWYTAYMDCLLSLLLFLVYRWEVTGASRPVGEGVSLGTRIARACRRVVASRSTLRYIVTMVLALCASMVLFLPSMLCLMQGTESSFNLLKALMPIPLFPPWDIGAYAVSGVVPETSTSRVPALYVSAFVLVAAALLFCDKDVSKRKRIAWAVLLACAVAGVMFVGPSVVWSDMKLTTSFYFRHGFVVAFVLAVCACEELCSLRRACAGSGASVETPQHAALFHVRVTRCVVVLVVVVLASSALVIVTHAEGAPSGLAVAATVASLLASGVLLVVWRARSQRASLAHGNGGVAARVVLCVAVAVVSVDVGFSAYQAFRVYGSSVDAHAQEQASIDALVQGSVADAAGQDGLLVNMAGADRDGTRAQMQIPQTTALFTSSVQSMGEYTSMVNGSLYTMLSALGYTENDPIFGYYANSSQLLADSLLGVDYVLSATQPAGDATLVSSGALYEYDLYRYNASLPAGYGIAGSGSVSWGSDPFANQVLMLQDATGSDSALSAYVDADVTEVSRVAEGACECSFQVTVERDGPLYLDFPVIAQATRNHCWNMVAQVYVNGSPVELVGSNFSGNVLYAGTFSEGDTVQVTLSFVEPQASCVTVLDGEQCKGAVAECVARASASDLIVAKTLDEDVLADCLSMLDAEGFSVLSWEDGHVTATFNASSSELLMLRIPYAPGWEAFVDGERVSVVSCYTGLSGVWVEEGSHTVELRFTPPGLYAGIALSVFGVLAFFVLRRRWES</sequence>
<feature type="transmembrane region" description="Helical" evidence="1">
    <location>
        <begin position="419"/>
        <end position="439"/>
    </location>
</feature>
<reference evidence="3" key="1">
    <citation type="submission" date="2016-10" db="EMBL/GenBank/DDBJ databases">
        <authorList>
            <person name="Varghese N."/>
        </authorList>
    </citation>
    <scope>NUCLEOTIDE SEQUENCE [LARGE SCALE GENOMIC DNA]</scope>
    <source>
        <strain evidence="3">DSM 21843</strain>
    </source>
</reference>
<feature type="transmembrane region" description="Helical" evidence="1">
    <location>
        <begin position="445"/>
        <end position="465"/>
    </location>
</feature>
<evidence type="ECO:0000256" key="1">
    <source>
        <dbReference type="SAM" id="Phobius"/>
    </source>
</evidence>
<dbReference type="PROSITE" id="PS51257">
    <property type="entry name" value="PROKAR_LIPOPROTEIN"/>
    <property type="match status" value="1"/>
</dbReference>
<gene>
    <name evidence="2" type="ORF">SAMN02910314_01695</name>
</gene>
<dbReference type="Proteomes" id="UP000182975">
    <property type="component" value="Unassembled WGS sequence"/>
</dbReference>
<keyword evidence="1" id="KW-1133">Transmembrane helix</keyword>
<dbReference type="InterPro" id="IPR018580">
    <property type="entry name" value="Uncharacterised_YfhO"/>
</dbReference>
<name>A0A1H8TTG8_9ACTN</name>
<proteinExistence type="predicted"/>
<dbReference type="AlphaFoldDB" id="A0A1H8TTG8"/>
<protein>
    <submittedName>
        <fullName evidence="2">Uncharacterized membrane protein YfhO</fullName>
    </submittedName>
</protein>
<feature type="transmembrane region" description="Helical" evidence="1">
    <location>
        <begin position="370"/>
        <end position="390"/>
    </location>
</feature>
<keyword evidence="3" id="KW-1185">Reference proteome</keyword>